<dbReference type="PROSITE" id="PS00688">
    <property type="entry name" value="SIGMA54_INTERACT_3"/>
    <property type="match status" value="1"/>
</dbReference>
<dbReference type="Gene3D" id="3.30.450.40">
    <property type="match status" value="1"/>
</dbReference>
<dbReference type="PANTHER" id="PTHR32071:SF122">
    <property type="entry name" value="SIGMA FACTOR"/>
    <property type="match status" value="1"/>
</dbReference>
<dbReference type="STRING" id="748909.SAMN05192575_11175"/>
<dbReference type="Pfam" id="PF25601">
    <property type="entry name" value="AAA_lid_14"/>
    <property type="match status" value="1"/>
</dbReference>
<keyword evidence="9" id="KW-1185">Reference proteome</keyword>
<dbReference type="Proteomes" id="UP000199113">
    <property type="component" value="Unassembled WGS sequence"/>
</dbReference>
<dbReference type="Gene3D" id="1.10.10.60">
    <property type="entry name" value="Homeodomain-like"/>
    <property type="match status" value="1"/>
</dbReference>
<dbReference type="InterPro" id="IPR009057">
    <property type="entry name" value="Homeodomain-like_sf"/>
</dbReference>
<dbReference type="InterPro" id="IPR025944">
    <property type="entry name" value="Sigma_54_int_dom_CS"/>
</dbReference>
<dbReference type="AlphaFoldDB" id="A0A1I1B0W8"/>
<sequence length="550" mass="58602">MQVPHAATTHDDPPGGRADIAASWRRASLAGVEHDGPFSRLDPRDIDPNSSLLVGAGPVLDQLEESLVGTGYSTILGDRECRVVRRWFDDPQTRDGFDLLNLREGASLLEDAVGTNALGTVFETRHPVLINGPEHFAEVLRRFSCYGHPIRHPLTRRIEGVLDISAVVDRASPLLPPLIARAVHDIEERLLGGSRLSEKSLLAAFQAASGHCRDAVLAIGEDIVMCNQAASDLLSPSDIALLRVLAEDPPGKGESALRLTLDSGRAADVTVTRVSGARRGVLLRVVERASGPHLTPVTISTTVVMRAPAPTLVSGPPGTGRSTRARHLAVLPTKVMRAATALLEGEAAWAKEFAGAMRRSEGSVVVDGIDLLSDELLDLVIEAVDQRSRPQLILTSGPVESLTGRAAVLAGAATVREELTPLGARRDEVRDLAASMLRDVAASESVHLTPGALHALAAHSWPGNLRELKAVIAHAAACRSSGGIAVSDLPEGYRLTTPVRHLSALDRAERDAIVVALRAADGNKVQAARELGLSRTTLYARIRQLRIEGF</sequence>
<dbReference type="GO" id="GO:0006355">
    <property type="term" value="P:regulation of DNA-templated transcription"/>
    <property type="evidence" value="ECO:0007669"/>
    <property type="project" value="InterPro"/>
</dbReference>
<evidence type="ECO:0000256" key="2">
    <source>
        <dbReference type="ARBA" id="ARBA00022840"/>
    </source>
</evidence>
<evidence type="ECO:0000256" key="4">
    <source>
        <dbReference type="ARBA" id="ARBA00023163"/>
    </source>
</evidence>
<keyword evidence="3" id="KW-0805">Transcription regulation</keyword>
<dbReference type="Gene3D" id="1.10.8.60">
    <property type="match status" value="1"/>
</dbReference>
<evidence type="ECO:0000256" key="3">
    <source>
        <dbReference type="ARBA" id="ARBA00023015"/>
    </source>
</evidence>
<dbReference type="InterPro" id="IPR002197">
    <property type="entry name" value="HTH_Fis"/>
</dbReference>
<dbReference type="InterPro" id="IPR027417">
    <property type="entry name" value="P-loop_NTPase"/>
</dbReference>
<dbReference type="GO" id="GO:0043565">
    <property type="term" value="F:sequence-specific DNA binding"/>
    <property type="evidence" value="ECO:0007669"/>
    <property type="project" value="InterPro"/>
</dbReference>
<keyword evidence="1" id="KW-0547">Nucleotide-binding</keyword>
<evidence type="ECO:0000313" key="7">
    <source>
        <dbReference type="EMBL" id="SFB42270.1"/>
    </source>
</evidence>
<feature type="domain" description="Sigma-54 factor interaction" evidence="5">
    <location>
        <begin position="377"/>
        <end position="477"/>
    </location>
</feature>
<protein>
    <submittedName>
        <fullName evidence="6 7">Transcriptional regulator</fullName>
    </submittedName>
</protein>
<evidence type="ECO:0000256" key="1">
    <source>
        <dbReference type="ARBA" id="ARBA00022741"/>
    </source>
</evidence>
<dbReference type="InterPro" id="IPR058031">
    <property type="entry name" value="AAA_lid_NorR"/>
</dbReference>
<name>A0A1I1B0W8_9ACTN</name>
<evidence type="ECO:0000313" key="6">
    <source>
        <dbReference type="EMBL" id="PKH40946.1"/>
    </source>
</evidence>
<dbReference type="PRINTS" id="PR01590">
    <property type="entry name" value="HTHFIS"/>
</dbReference>
<gene>
    <name evidence="6" type="ORF">CXG46_10835</name>
    <name evidence="7" type="ORF">SAMN05192575_11175</name>
</gene>
<dbReference type="InterPro" id="IPR029016">
    <property type="entry name" value="GAF-like_dom_sf"/>
</dbReference>
<dbReference type="Proteomes" id="UP000233565">
    <property type="component" value="Unassembled WGS sequence"/>
</dbReference>
<reference evidence="6 9" key="3">
    <citation type="submission" date="2017-12" db="EMBL/GenBank/DDBJ databases">
        <title>Pharmacopeia of the Arctic Ocean.</title>
        <authorList>
            <person name="Collins E."/>
            <person name="Ducluzeau A.-L."/>
        </authorList>
    </citation>
    <scope>NUCLEOTIDE SEQUENCE [LARGE SCALE GENOMIC DNA]</scope>
    <source>
        <strain evidence="6 9">DSM 23325</strain>
    </source>
</reference>
<dbReference type="GO" id="GO:0005524">
    <property type="term" value="F:ATP binding"/>
    <property type="evidence" value="ECO:0007669"/>
    <property type="project" value="UniProtKB-KW"/>
</dbReference>
<dbReference type="EMBL" id="FOKC01000011">
    <property type="protein sequence ID" value="SFB42270.1"/>
    <property type="molecule type" value="Genomic_DNA"/>
</dbReference>
<dbReference type="SUPFAM" id="SSF52540">
    <property type="entry name" value="P-loop containing nucleoside triphosphate hydrolases"/>
    <property type="match status" value="1"/>
</dbReference>
<evidence type="ECO:0000313" key="8">
    <source>
        <dbReference type="Proteomes" id="UP000199113"/>
    </source>
</evidence>
<reference evidence="7" key="2">
    <citation type="submission" date="2016-10" db="EMBL/GenBank/DDBJ databases">
        <authorList>
            <person name="de Groot N.N."/>
        </authorList>
    </citation>
    <scope>NUCLEOTIDE SEQUENCE [LARGE SCALE GENOMIC DNA]</scope>
    <source>
        <strain evidence="7">CGMCC 1.10697</strain>
    </source>
</reference>
<reference evidence="8" key="1">
    <citation type="submission" date="2016-10" db="EMBL/GenBank/DDBJ databases">
        <authorList>
            <person name="Varghese N."/>
            <person name="Submissions S."/>
        </authorList>
    </citation>
    <scope>NUCLEOTIDE SEQUENCE [LARGE SCALE GENOMIC DNA]</scope>
    <source>
        <strain evidence="8">CGMCC 1.10697</strain>
    </source>
</reference>
<dbReference type="EMBL" id="PJBV01000016">
    <property type="protein sequence ID" value="PKH40946.1"/>
    <property type="molecule type" value="Genomic_DNA"/>
</dbReference>
<keyword evidence="2" id="KW-0067">ATP-binding</keyword>
<organism evidence="7 8">
    <name type="scientific">Nocardioides alpinus</name>
    <dbReference type="NCBI Taxonomy" id="748909"/>
    <lineage>
        <taxon>Bacteria</taxon>
        <taxon>Bacillati</taxon>
        <taxon>Actinomycetota</taxon>
        <taxon>Actinomycetes</taxon>
        <taxon>Propionibacteriales</taxon>
        <taxon>Nocardioidaceae</taxon>
        <taxon>Nocardioides</taxon>
    </lineage>
</organism>
<dbReference type="PANTHER" id="PTHR32071">
    <property type="entry name" value="TRANSCRIPTIONAL REGULATORY PROTEIN"/>
    <property type="match status" value="1"/>
</dbReference>
<evidence type="ECO:0000259" key="5">
    <source>
        <dbReference type="PROSITE" id="PS50045"/>
    </source>
</evidence>
<dbReference type="Pfam" id="PF02954">
    <property type="entry name" value="HTH_8"/>
    <property type="match status" value="1"/>
</dbReference>
<dbReference type="PROSITE" id="PS50045">
    <property type="entry name" value="SIGMA54_INTERACT_4"/>
    <property type="match status" value="1"/>
</dbReference>
<accession>A0A1I1B0W8</accession>
<proteinExistence type="predicted"/>
<keyword evidence="4" id="KW-0804">Transcription</keyword>
<dbReference type="InterPro" id="IPR002078">
    <property type="entry name" value="Sigma_54_int"/>
</dbReference>
<dbReference type="SUPFAM" id="SSF46689">
    <property type="entry name" value="Homeodomain-like"/>
    <property type="match status" value="1"/>
</dbReference>
<evidence type="ECO:0000313" key="9">
    <source>
        <dbReference type="Proteomes" id="UP000233565"/>
    </source>
</evidence>